<dbReference type="PANTHER" id="PTHR46696">
    <property type="entry name" value="P450, PUTATIVE (EUROFUNG)-RELATED"/>
    <property type="match status" value="1"/>
</dbReference>
<dbReference type="GO" id="GO:0006707">
    <property type="term" value="P:cholesterol catabolic process"/>
    <property type="evidence" value="ECO:0007669"/>
    <property type="project" value="TreeGrafter"/>
</dbReference>
<dbReference type="SUPFAM" id="SSF48264">
    <property type="entry name" value="Cytochrome P450"/>
    <property type="match status" value="1"/>
</dbReference>
<dbReference type="InterPro" id="IPR036396">
    <property type="entry name" value="Cyt_P450_sf"/>
</dbReference>
<proteinExistence type="inferred from homology"/>
<evidence type="ECO:0000256" key="6">
    <source>
        <dbReference type="ARBA" id="ARBA00023033"/>
    </source>
</evidence>
<evidence type="ECO:0000256" key="4">
    <source>
        <dbReference type="ARBA" id="ARBA00023002"/>
    </source>
</evidence>
<gene>
    <name evidence="7" type="ORF">UFOPK3610_00330</name>
</gene>
<evidence type="ECO:0000256" key="3">
    <source>
        <dbReference type="ARBA" id="ARBA00022723"/>
    </source>
</evidence>
<evidence type="ECO:0000256" key="1">
    <source>
        <dbReference type="ARBA" id="ARBA00010617"/>
    </source>
</evidence>
<name>A0A6J7GDC0_9ZZZZ</name>
<keyword evidence="6" id="KW-0503">Monooxygenase</keyword>
<dbReference type="CDD" id="cd11078">
    <property type="entry name" value="CYP130-like"/>
    <property type="match status" value="1"/>
</dbReference>
<accession>A0A6J7GDC0</accession>
<dbReference type="PRINTS" id="PR00359">
    <property type="entry name" value="BP450"/>
</dbReference>
<sequence length="409" mass="46339">MSNTCPVMHDMKMLEPTFVSDPYAYCPALLEAPVQYSPELDAYLVTRYADVDAILQDTDQFSSSNTNVPIFPPADAAIDVLKAGDVYLPPNLINADPPRHTFVRRMVADAISPRRIRGLEPFLRQWVENAVDQIAARGHGNIYQEIGFPLPAITAFSLIGFPAEDTELLKSWCDRRVTLTYGRASEDEQVRVAESVAAFWEYTNRFIETRMANPVDDFTSDMVRHHFETPEEFTQRDIASVLFGMSLAAHETTTNLISNGVRRLMENREQWEKLVADPSLIPNAVEECLRYDTPVITWRRRAKQDIEIQGILIPENATIMMMFFSANWDPARFENPEVFDVVRKEARNHLTFGKGVHFCSGAPLARLEMKIVLENLVAKVPNMNIVPGQKFEFTPNIAMRGPNSLLVTV</sequence>
<protein>
    <submittedName>
        <fullName evidence="7">Unannotated protein</fullName>
    </submittedName>
</protein>
<keyword evidence="3" id="KW-0479">Metal-binding</keyword>
<dbReference type="FunFam" id="1.10.630.10:FF:000018">
    <property type="entry name" value="Cytochrome P450 monooxygenase"/>
    <property type="match status" value="1"/>
</dbReference>
<dbReference type="GO" id="GO:0008395">
    <property type="term" value="F:steroid hydroxylase activity"/>
    <property type="evidence" value="ECO:0007669"/>
    <property type="project" value="TreeGrafter"/>
</dbReference>
<dbReference type="PANTHER" id="PTHR46696:SF4">
    <property type="entry name" value="BIOTIN BIOSYNTHESIS CYTOCHROME P450"/>
    <property type="match status" value="1"/>
</dbReference>
<evidence type="ECO:0000256" key="2">
    <source>
        <dbReference type="ARBA" id="ARBA00022617"/>
    </source>
</evidence>
<dbReference type="GO" id="GO:0020037">
    <property type="term" value="F:heme binding"/>
    <property type="evidence" value="ECO:0007669"/>
    <property type="project" value="InterPro"/>
</dbReference>
<organism evidence="7">
    <name type="scientific">freshwater metagenome</name>
    <dbReference type="NCBI Taxonomy" id="449393"/>
    <lineage>
        <taxon>unclassified sequences</taxon>
        <taxon>metagenomes</taxon>
        <taxon>ecological metagenomes</taxon>
    </lineage>
</organism>
<keyword evidence="4" id="KW-0560">Oxidoreductase</keyword>
<dbReference type="GO" id="GO:0036199">
    <property type="term" value="F:cholest-4-en-3-one 26-monooxygenase activity"/>
    <property type="evidence" value="ECO:0007669"/>
    <property type="project" value="TreeGrafter"/>
</dbReference>
<evidence type="ECO:0000256" key="5">
    <source>
        <dbReference type="ARBA" id="ARBA00023004"/>
    </source>
</evidence>
<reference evidence="7" key="1">
    <citation type="submission" date="2020-05" db="EMBL/GenBank/DDBJ databases">
        <authorList>
            <person name="Chiriac C."/>
            <person name="Salcher M."/>
            <person name="Ghai R."/>
            <person name="Kavagutti S V."/>
        </authorList>
    </citation>
    <scope>NUCLEOTIDE SEQUENCE</scope>
</reference>
<dbReference type="GO" id="GO:0005506">
    <property type="term" value="F:iron ion binding"/>
    <property type="evidence" value="ECO:0007669"/>
    <property type="project" value="InterPro"/>
</dbReference>
<dbReference type="Gene3D" id="1.10.630.10">
    <property type="entry name" value="Cytochrome P450"/>
    <property type="match status" value="1"/>
</dbReference>
<dbReference type="EMBL" id="CAFBMR010000006">
    <property type="protein sequence ID" value="CAB4904518.1"/>
    <property type="molecule type" value="Genomic_DNA"/>
</dbReference>
<dbReference type="AlphaFoldDB" id="A0A6J7GDC0"/>
<dbReference type="InterPro" id="IPR001128">
    <property type="entry name" value="Cyt_P450"/>
</dbReference>
<evidence type="ECO:0000313" key="7">
    <source>
        <dbReference type="EMBL" id="CAB4904518.1"/>
    </source>
</evidence>
<dbReference type="InterPro" id="IPR002397">
    <property type="entry name" value="Cyt_P450_B"/>
</dbReference>
<keyword evidence="2" id="KW-0349">Heme</keyword>
<dbReference type="Pfam" id="PF00067">
    <property type="entry name" value="p450"/>
    <property type="match status" value="1"/>
</dbReference>
<comment type="similarity">
    <text evidence="1">Belongs to the cytochrome P450 family.</text>
</comment>
<keyword evidence="5" id="KW-0408">Iron</keyword>